<gene>
    <name evidence="3" type="ORF">G3M70_16315</name>
</gene>
<name>A0A7T0BYR8_9BACT</name>
<evidence type="ECO:0000313" key="4">
    <source>
        <dbReference type="Proteomes" id="UP000594688"/>
    </source>
</evidence>
<dbReference type="EMBL" id="CP048685">
    <property type="protein sequence ID" value="QPJ63357.1"/>
    <property type="molecule type" value="Genomic_DNA"/>
</dbReference>
<dbReference type="SMART" id="SM00287">
    <property type="entry name" value="SH3b"/>
    <property type="match status" value="1"/>
</dbReference>
<reference evidence="3 4" key="1">
    <citation type="submission" date="2020-02" db="EMBL/GenBank/DDBJ databases">
        <title>Genomic and physiological characterization of two novel Nitrospinaceae genera.</title>
        <authorList>
            <person name="Mueller A.J."/>
            <person name="Jung M.-Y."/>
            <person name="Strachan C.R."/>
            <person name="Herbold C.W."/>
            <person name="Kirkegaard R.H."/>
            <person name="Daims H."/>
        </authorList>
    </citation>
    <scope>NUCLEOTIDE SEQUENCE [LARGE SCALE GENOMIC DNA]</scope>
    <source>
        <strain evidence="3">EB</strain>
    </source>
</reference>
<dbReference type="InterPro" id="IPR003646">
    <property type="entry name" value="SH3-like_bac-type"/>
</dbReference>
<keyword evidence="1" id="KW-0812">Transmembrane</keyword>
<dbReference type="AlphaFoldDB" id="A0A7T0BYR8"/>
<evidence type="ECO:0000256" key="1">
    <source>
        <dbReference type="SAM" id="Phobius"/>
    </source>
</evidence>
<feature type="transmembrane region" description="Helical" evidence="1">
    <location>
        <begin position="51"/>
        <end position="68"/>
    </location>
</feature>
<feature type="domain" description="SH3b" evidence="2">
    <location>
        <begin position="105"/>
        <end position="167"/>
    </location>
</feature>
<sequence length="168" mass="18803">MVSGKMKTGRDAEVCSVCHTVIRPSSIFCEGCGPPKLPPEEVNEGIGPWQTFFRVMVVVLIFSGLVFYKYKPESFSSFDTLVTEIKSTIPVLKEELPVADEPDFKLVHMVNVDRANVRARATSNSPVIGVLNKGQVVKMIRKTDTWCEIQLDKRTGWIATRLLDSKVE</sequence>
<organism evidence="3 4">
    <name type="scientific">Candidatus Nitronauta litoralis</name>
    <dbReference type="NCBI Taxonomy" id="2705533"/>
    <lineage>
        <taxon>Bacteria</taxon>
        <taxon>Pseudomonadati</taxon>
        <taxon>Nitrospinota/Tectimicrobiota group</taxon>
        <taxon>Nitrospinota</taxon>
        <taxon>Nitrospinia</taxon>
        <taxon>Nitrospinales</taxon>
        <taxon>Nitrospinaceae</taxon>
        <taxon>Candidatus Nitronauta</taxon>
    </lineage>
</organism>
<keyword evidence="1" id="KW-0472">Membrane</keyword>
<evidence type="ECO:0000313" key="3">
    <source>
        <dbReference type="EMBL" id="QPJ63357.1"/>
    </source>
</evidence>
<dbReference type="Gene3D" id="2.30.30.40">
    <property type="entry name" value="SH3 Domains"/>
    <property type="match status" value="1"/>
</dbReference>
<dbReference type="PROSITE" id="PS51781">
    <property type="entry name" value="SH3B"/>
    <property type="match status" value="1"/>
</dbReference>
<dbReference type="Proteomes" id="UP000594688">
    <property type="component" value="Chromosome"/>
</dbReference>
<protein>
    <submittedName>
        <fullName evidence="3">SH3 domain-containing protein</fullName>
    </submittedName>
</protein>
<accession>A0A7T0BYR8</accession>
<evidence type="ECO:0000259" key="2">
    <source>
        <dbReference type="PROSITE" id="PS51781"/>
    </source>
</evidence>
<dbReference type="KEGG" id="nli:G3M70_16315"/>
<dbReference type="Pfam" id="PF08239">
    <property type="entry name" value="SH3_3"/>
    <property type="match status" value="1"/>
</dbReference>
<keyword evidence="1" id="KW-1133">Transmembrane helix</keyword>
<proteinExistence type="predicted"/>